<dbReference type="Proteomes" id="UP000093199">
    <property type="component" value="Unassembled WGS sequence"/>
</dbReference>
<reference evidence="19 20" key="1">
    <citation type="submission" date="2016-07" db="EMBL/GenBank/DDBJ databases">
        <title>Caryophanon tenue genome sequencing.</title>
        <authorList>
            <person name="Verma A."/>
            <person name="Pal Y."/>
            <person name="Krishnamurthi S."/>
        </authorList>
    </citation>
    <scope>NUCLEOTIDE SEQUENCE [LARGE SCALE GENOMIC DNA]</scope>
    <source>
        <strain evidence="19 20">DSM 14152</strain>
    </source>
</reference>
<comment type="subcellular location">
    <subcellularLocation>
        <location evidence="1">Cell membrane</location>
    </subcellularLocation>
</comment>
<dbReference type="STRING" id="33978.A6M13_04850"/>
<evidence type="ECO:0000256" key="8">
    <source>
        <dbReference type="ARBA" id="ARBA00022679"/>
    </source>
</evidence>
<dbReference type="GO" id="GO:0030288">
    <property type="term" value="C:outer membrane-bounded periplasmic space"/>
    <property type="evidence" value="ECO:0007669"/>
    <property type="project" value="TreeGrafter"/>
</dbReference>
<evidence type="ECO:0000256" key="10">
    <source>
        <dbReference type="ARBA" id="ARBA00022960"/>
    </source>
</evidence>
<evidence type="ECO:0000259" key="17">
    <source>
        <dbReference type="Pfam" id="PF00905"/>
    </source>
</evidence>
<dbReference type="EMBL" id="MASJ01000038">
    <property type="protein sequence ID" value="OCS83415.1"/>
    <property type="molecule type" value="Genomic_DNA"/>
</dbReference>
<evidence type="ECO:0000256" key="5">
    <source>
        <dbReference type="ARBA" id="ARBA00022645"/>
    </source>
</evidence>
<sequence>MKKRKSKRKHRVLLALLGIVILIVSALISLRIYAQIAGAPPLTVPKATVFLNAEGEQIGDHYTSERRYWVKLDNISPHIVDATIAVEDQNFYAHHGFNIKRIGAAVIENVKSGGKAQGASTLTQQYARNLYLSHEKTWTRKINEALYAYRLEVFYSKDEILEGYLNTVYYGHGMYGVEAASRFYFGKSANDLTLSEAAMLSGIPKGPTYYSPVADFERATNRQHLILQLMEEEGYITAEENQTAAAQPVALKNNEWKVANSQAPYFLDTAWVEASAILEELGLNIDTGGWEIATTLNKVHQNAAEKAVIDQMPKNALQVGFVSMDHKTGYITALVGGRSYADSKFNRVTQAKRQPGSTMKPLLYASALQHGYSPLTFVDVSQTTIKYDGKEYTPRNINGKYGDEISMAQAVAISDNVYAVKTLDDIGYKAFQRTLDDFKLGIEISHVPSSALGTTNLTLQKLTAAYATVANNGQAVTPTTIMKITDEHGNVLYEASQDKEARQVIPKKDAYLLTHMMTGMFNKDYHTYLYATGASLANKLTRPYAGKSGTTDADQWMIGYSPSITAGVWNGFDEGVLDVTNDGAATKEVWAQFMESVHRGTDPKPFPAPSSVTAVDVEISSGKLANKHCTGATATVYVTVGEEPTKGCAAIDKYIEPKEQDGNSWWDWLNIFD</sequence>
<dbReference type="SUPFAM" id="SSF53955">
    <property type="entry name" value="Lysozyme-like"/>
    <property type="match status" value="1"/>
</dbReference>
<dbReference type="PANTHER" id="PTHR32282:SF11">
    <property type="entry name" value="PENICILLIN-BINDING PROTEIN 1B"/>
    <property type="match status" value="1"/>
</dbReference>
<keyword evidence="7" id="KW-0328">Glycosyltransferase</keyword>
<accession>A0A1C0Y8F7</accession>
<protein>
    <submittedName>
        <fullName evidence="19">Penicillin-binding protein</fullName>
    </submittedName>
</protein>
<name>A0A1C0Y8F7_9BACL</name>
<comment type="catalytic activity">
    <reaction evidence="15">
        <text>Preferential cleavage: (Ac)2-L-Lys-D-Ala-|-D-Ala. Also transpeptidation of peptidyl-alanyl moieties that are N-acyl substituents of D-alanine.</text>
        <dbReference type="EC" id="3.4.16.4"/>
    </reaction>
</comment>
<keyword evidence="10" id="KW-0133">Cell shape</keyword>
<keyword evidence="9" id="KW-0378">Hydrolase</keyword>
<keyword evidence="5" id="KW-0121">Carboxypeptidase</keyword>
<evidence type="ECO:0000256" key="1">
    <source>
        <dbReference type="ARBA" id="ARBA00004236"/>
    </source>
</evidence>
<evidence type="ECO:0000256" key="4">
    <source>
        <dbReference type="ARBA" id="ARBA00022475"/>
    </source>
</evidence>
<dbReference type="Gene3D" id="3.40.710.10">
    <property type="entry name" value="DD-peptidase/beta-lactamase superfamily"/>
    <property type="match status" value="1"/>
</dbReference>
<keyword evidence="11" id="KW-0573">Peptidoglycan synthesis</keyword>
<dbReference type="InterPro" id="IPR012338">
    <property type="entry name" value="Beta-lactam/transpept-like"/>
</dbReference>
<dbReference type="GO" id="GO:0009252">
    <property type="term" value="P:peptidoglycan biosynthetic process"/>
    <property type="evidence" value="ECO:0007669"/>
    <property type="project" value="UniProtKB-KW"/>
</dbReference>
<keyword evidence="13" id="KW-0511">Multifunctional enzyme</keyword>
<dbReference type="GO" id="GO:0071555">
    <property type="term" value="P:cell wall organization"/>
    <property type="evidence" value="ECO:0007669"/>
    <property type="project" value="UniProtKB-KW"/>
</dbReference>
<dbReference type="GO" id="GO:0006508">
    <property type="term" value="P:proteolysis"/>
    <property type="evidence" value="ECO:0007669"/>
    <property type="project" value="UniProtKB-KW"/>
</dbReference>
<keyword evidence="8" id="KW-0808">Transferase</keyword>
<dbReference type="GO" id="GO:0008360">
    <property type="term" value="P:regulation of cell shape"/>
    <property type="evidence" value="ECO:0007669"/>
    <property type="project" value="UniProtKB-KW"/>
</dbReference>
<evidence type="ECO:0000256" key="13">
    <source>
        <dbReference type="ARBA" id="ARBA00023268"/>
    </source>
</evidence>
<dbReference type="Pfam" id="PF00905">
    <property type="entry name" value="Transpeptidase"/>
    <property type="match status" value="1"/>
</dbReference>
<gene>
    <name evidence="19" type="ORF">A6M13_04850</name>
</gene>
<dbReference type="Gene3D" id="1.10.3810.10">
    <property type="entry name" value="Biosynthetic peptidoglycan transglycosylase-like"/>
    <property type="match status" value="1"/>
</dbReference>
<dbReference type="InterPro" id="IPR036950">
    <property type="entry name" value="PBP_transglycosylase"/>
</dbReference>
<evidence type="ECO:0000256" key="2">
    <source>
        <dbReference type="ARBA" id="ARBA00007090"/>
    </source>
</evidence>
<dbReference type="PANTHER" id="PTHR32282">
    <property type="entry name" value="BINDING PROTEIN TRANSPEPTIDASE, PUTATIVE-RELATED"/>
    <property type="match status" value="1"/>
</dbReference>
<dbReference type="InterPro" id="IPR001460">
    <property type="entry name" value="PCN-bd_Tpept"/>
</dbReference>
<proteinExistence type="inferred from homology"/>
<evidence type="ECO:0000256" key="16">
    <source>
        <dbReference type="ARBA" id="ARBA00049902"/>
    </source>
</evidence>
<dbReference type="InterPro" id="IPR001264">
    <property type="entry name" value="Glyco_trans_51"/>
</dbReference>
<evidence type="ECO:0000256" key="3">
    <source>
        <dbReference type="ARBA" id="ARBA00007739"/>
    </source>
</evidence>
<keyword evidence="6" id="KW-0645">Protease</keyword>
<keyword evidence="4" id="KW-1003">Cell membrane</keyword>
<dbReference type="GO" id="GO:0008955">
    <property type="term" value="F:peptidoglycan glycosyltransferase activity"/>
    <property type="evidence" value="ECO:0007669"/>
    <property type="project" value="UniProtKB-EC"/>
</dbReference>
<keyword evidence="12" id="KW-0472">Membrane</keyword>
<comment type="similarity">
    <text evidence="2">In the C-terminal section; belongs to the transpeptidase family.</text>
</comment>
<dbReference type="FunFam" id="1.10.3810.10:FF:000001">
    <property type="entry name" value="Penicillin-binding protein 1A"/>
    <property type="match status" value="1"/>
</dbReference>
<comment type="caution">
    <text evidence="19">The sequence shown here is derived from an EMBL/GenBank/DDBJ whole genome shotgun (WGS) entry which is preliminary data.</text>
</comment>
<evidence type="ECO:0000256" key="9">
    <source>
        <dbReference type="ARBA" id="ARBA00022801"/>
    </source>
</evidence>
<evidence type="ECO:0000313" key="20">
    <source>
        <dbReference type="Proteomes" id="UP000093199"/>
    </source>
</evidence>
<evidence type="ECO:0000313" key="19">
    <source>
        <dbReference type="EMBL" id="OCS83415.1"/>
    </source>
</evidence>
<dbReference type="AlphaFoldDB" id="A0A1C0Y8F7"/>
<evidence type="ECO:0000256" key="14">
    <source>
        <dbReference type="ARBA" id="ARBA00023316"/>
    </source>
</evidence>
<dbReference type="InterPro" id="IPR050396">
    <property type="entry name" value="Glycosyltr_51/Transpeptidase"/>
</dbReference>
<evidence type="ECO:0000256" key="12">
    <source>
        <dbReference type="ARBA" id="ARBA00023136"/>
    </source>
</evidence>
<dbReference type="GO" id="GO:0009002">
    <property type="term" value="F:serine-type D-Ala-D-Ala carboxypeptidase activity"/>
    <property type="evidence" value="ECO:0007669"/>
    <property type="project" value="UniProtKB-EC"/>
</dbReference>
<evidence type="ECO:0000256" key="6">
    <source>
        <dbReference type="ARBA" id="ARBA00022670"/>
    </source>
</evidence>
<comment type="similarity">
    <text evidence="3">In the N-terminal section; belongs to the glycosyltransferase 51 family.</text>
</comment>
<dbReference type="GO" id="GO:0005886">
    <property type="term" value="C:plasma membrane"/>
    <property type="evidence" value="ECO:0007669"/>
    <property type="project" value="UniProtKB-SubCell"/>
</dbReference>
<feature type="domain" description="Glycosyl transferase family 51" evidence="18">
    <location>
        <begin position="57"/>
        <end position="230"/>
    </location>
</feature>
<evidence type="ECO:0000256" key="11">
    <source>
        <dbReference type="ARBA" id="ARBA00022984"/>
    </source>
</evidence>
<keyword evidence="14" id="KW-0961">Cell wall biogenesis/degradation</keyword>
<evidence type="ECO:0000256" key="15">
    <source>
        <dbReference type="ARBA" id="ARBA00034000"/>
    </source>
</evidence>
<organism evidence="19 20">
    <name type="scientific">Caryophanon tenue</name>
    <dbReference type="NCBI Taxonomy" id="33978"/>
    <lineage>
        <taxon>Bacteria</taxon>
        <taxon>Bacillati</taxon>
        <taxon>Bacillota</taxon>
        <taxon>Bacilli</taxon>
        <taxon>Bacillales</taxon>
        <taxon>Caryophanaceae</taxon>
        <taxon>Caryophanon</taxon>
    </lineage>
</organism>
<dbReference type="InterPro" id="IPR023346">
    <property type="entry name" value="Lysozyme-like_dom_sf"/>
</dbReference>
<keyword evidence="20" id="KW-1185">Reference proteome</keyword>
<feature type="domain" description="Penicillin-binding protein transpeptidase" evidence="17">
    <location>
        <begin position="320"/>
        <end position="563"/>
    </location>
</feature>
<dbReference type="SUPFAM" id="SSF56601">
    <property type="entry name" value="beta-lactamase/transpeptidase-like"/>
    <property type="match status" value="1"/>
</dbReference>
<dbReference type="GO" id="GO:0008658">
    <property type="term" value="F:penicillin binding"/>
    <property type="evidence" value="ECO:0007669"/>
    <property type="project" value="InterPro"/>
</dbReference>
<dbReference type="NCBIfam" id="TIGR02074">
    <property type="entry name" value="PBP_1a_fam"/>
    <property type="match status" value="1"/>
</dbReference>
<comment type="catalytic activity">
    <reaction evidence="16">
        <text>[GlcNAc-(1-&gt;4)-Mur2Ac(oyl-L-Ala-gamma-D-Glu-L-Lys-D-Ala-D-Ala)](n)-di-trans,octa-cis-undecaprenyl diphosphate + beta-D-GlcNAc-(1-&gt;4)-Mur2Ac(oyl-L-Ala-gamma-D-Glu-L-Lys-D-Ala-D-Ala)-di-trans,octa-cis-undecaprenyl diphosphate = [GlcNAc-(1-&gt;4)-Mur2Ac(oyl-L-Ala-gamma-D-Glu-L-Lys-D-Ala-D-Ala)](n+1)-di-trans,octa-cis-undecaprenyl diphosphate + di-trans,octa-cis-undecaprenyl diphosphate + H(+)</text>
        <dbReference type="Rhea" id="RHEA:23708"/>
        <dbReference type="Rhea" id="RHEA-COMP:9602"/>
        <dbReference type="Rhea" id="RHEA-COMP:9603"/>
        <dbReference type="ChEBI" id="CHEBI:15378"/>
        <dbReference type="ChEBI" id="CHEBI:58405"/>
        <dbReference type="ChEBI" id="CHEBI:60033"/>
        <dbReference type="ChEBI" id="CHEBI:78435"/>
        <dbReference type="EC" id="2.4.99.28"/>
    </reaction>
</comment>
<dbReference type="Pfam" id="PF00912">
    <property type="entry name" value="Transgly"/>
    <property type="match status" value="1"/>
</dbReference>
<evidence type="ECO:0000259" key="18">
    <source>
        <dbReference type="Pfam" id="PF00912"/>
    </source>
</evidence>
<evidence type="ECO:0000256" key="7">
    <source>
        <dbReference type="ARBA" id="ARBA00022676"/>
    </source>
</evidence>